<reference evidence="1" key="2">
    <citation type="journal article" date="2024" name="Plant">
        <title>Genomic evolution and insights into agronomic trait innovations of Sesamum species.</title>
        <authorList>
            <person name="Miao H."/>
            <person name="Wang L."/>
            <person name="Qu L."/>
            <person name="Liu H."/>
            <person name="Sun Y."/>
            <person name="Le M."/>
            <person name="Wang Q."/>
            <person name="Wei S."/>
            <person name="Zheng Y."/>
            <person name="Lin W."/>
            <person name="Duan Y."/>
            <person name="Cao H."/>
            <person name="Xiong S."/>
            <person name="Wang X."/>
            <person name="Wei L."/>
            <person name="Li C."/>
            <person name="Ma Q."/>
            <person name="Ju M."/>
            <person name="Zhao R."/>
            <person name="Li G."/>
            <person name="Mu C."/>
            <person name="Tian Q."/>
            <person name="Mei H."/>
            <person name="Zhang T."/>
            <person name="Gao T."/>
            <person name="Zhang H."/>
        </authorList>
    </citation>
    <scope>NUCLEOTIDE SEQUENCE</scope>
    <source>
        <strain evidence="1">KEN1</strain>
    </source>
</reference>
<dbReference type="AlphaFoldDB" id="A0AAW2UET1"/>
<name>A0AAW2UET1_9LAMI</name>
<dbReference type="EMBL" id="JACGWN010000012">
    <property type="protein sequence ID" value="KAL0415896.1"/>
    <property type="molecule type" value="Genomic_DNA"/>
</dbReference>
<sequence length="88" mass="10334">MEQDGPAAEETQKKLEELEKEMWEKECKHETSLTHLSSEINNSHPRLEQVVLKLQDYSSLEEGKKVLEEMWSSRMADCKKSLKFKHLS</sequence>
<proteinExistence type="predicted"/>
<gene>
    <name evidence="1" type="ORF">Slati_3421500</name>
</gene>
<reference evidence="1" key="1">
    <citation type="submission" date="2020-06" db="EMBL/GenBank/DDBJ databases">
        <authorList>
            <person name="Li T."/>
            <person name="Hu X."/>
            <person name="Zhang T."/>
            <person name="Song X."/>
            <person name="Zhang H."/>
            <person name="Dai N."/>
            <person name="Sheng W."/>
            <person name="Hou X."/>
            <person name="Wei L."/>
        </authorList>
    </citation>
    <scope>NUCLEOTIDE SEQUENCE</scope>
    <source>
        <strain evidence="1">KEN1</strain>
        <tissue evidence="1">Leaf</tissue>
    </source>
</reference>
<comment type="caution">
    <text evidence="1">The sequence shown here is derived from an EMBL/GenBank/DDBJ whole genome shotgun (WGS) entry which is preliminary data.</text>
</comment>
<protein>
    <submittedName>
        <fullName evidence="1">Uncharacterized protein</fullName>
    </submittedName>
</protein>
<evidence type="ECO:0000313" key="1">
    <source>
        <dbReference type="EMBL" id="KAL0415896.1"/>
    </source>
</evidence>
<organism evidence="1">
    <name type="scientific">Sesamum latifolium</name>
    <dbReference type="NCBI Taxonomy" id="2727402"/>
    <lineage>
        <taxon>Eukaryota</taxon>
        <taxon>Viridiplantae</taxon>
        <taxon>Streptophyta</taxon>
        <taxon>Embryophyta</taxon>
        <taxon>Tracheophyta</taxon>
        <taxon>Spermatophyta</taxon>
        <taxon>Magnoliopsida</taxon>
        <taxon>eudicotyledons</taxon>
        <taxon>Gunneridae</taxon>
        <taxon>Pentapetalae</taxon>
        <taxon>asterids</taxon>
        <taxon>lamiids</taxon>
        <taxon>Lamiales</taxon>
        <taxon>Pedaliaceae</taxon>
        <taxon>Sesamum</taxon>
    </lineage>
</organism>
<accession>A0AAW2UET1</accession>